<reference evidence="1" key="1">
    <citation type="submission" date="2022-06" db="EMBL/GenBank/DDBJ databases">
        <title>Phylogenomic reconstructions and comparative analyses of Kickxellomycotina fungi.</title>
        <authorList>
            <person name="Reynolds N.K."/>
            <person name="Stajich J.E."/>
            <person name="Barry K."/>
            <person name="Grigoriev I.V."/>
            <person name="Crous P."/>
            <person name="Smith M.E."/>
        </authorList>
    </citation>
    <scope>NUCLEOTIDE SEQUENCE</scope>
    <source>
        <strain evidence="1">RSA 2271</strain>
    </source>
</reference>
<gene>
    <name evidence="1" type="primary">MCM2_2</name>
    <name evidence="1" type="ORF">EV182_004769</name>
</gene>
<comment type="caution">
    <text evidence="1">The sequence shown here is derived from an EMBL/GenBank/DDBJ whole genome shotgun (WGS) entry which is preliminary data.</text>
</comment>
<feature type="non-terminal residue" evidence="1">
    <location>
        <position position="194"/>
    </location>
</feature>
<keyword evidence="1" id="KW-0067">ATP-binding</keyword>
<evidence type="ECO:0000313" key="2">
    <source>
        <dbReference type="Proteomes" id="UP001145114"/>
    </source>
</evidence>
<keyword evidence="1" id="KW-0378">Hydrolase</keyword>
<dbReference type="EMBL" id="JAMZIH010006682">
    <property type="protein sequence ID" value="KAJ1673681.1"/>
    <property type="molecule type" value="Genomic_DNA"/>
</dbReference>
<keyword evidence="1" id="KW-0547">Nucleotide-binding</keyword>
<name>A0ACC1HDH3_9FUNG</name>
<dbReference type="Proteomes" id="UP001145114">
    <property type="component" value="Unassembled WGS sequence"/>
</dbReference>
<dbReference type="EC" id="3.6.4.12" evidence="1"/>
<protein>
    <submittedName>
        <fullName evidence="1">MCM DNA helicase complex subunit</fullName>
        <ecNumber evidence="1">3.6.4.12</ecNumber>
    </submittedName>
</protein>
<accession>A0ACC1HDH3</accession>
<keyword evidence="1" id="KW-0347">Helicase</keyword>
<keyword evidence="2" id="KW-1185">Reference proteome</keyword>
<proteinExistence type="predicted"/>
<sequence length="194" mass="21344">MSNRGNKRNASAMSDSDDLDTNDGHYDHSVRGVPATPGGGMAYVTSSPDMGPQRDLPPSSPPPVATPFVASNIDGDDESDDETRRVLQAQYEEEDRALRMAQEAEEVEEEGEALAEDEEDEEGEDLFGPSMELDYLVNPEKDKYDEADIDDAEYEAMDPATRARVEARLRRRDLEQGLGAAKSRIPAAFLQGTF</sequence>
<evidence type="ECO:0000313" key="1">
    <source>
        <dbReference type="EMBL" id="KAJ1673681.1"/>
    </source>
</evidence>
<organism evidence="1 2">
    <name type="scientific">Spiromyces aspiralis</name>
    <dbReference type="NCBI Taxonomy" id="68401"/>
    <lineage>
        <taxon>Eukaryota</taxon>
        <taxon>Fungi</taxon>
        <taxon>Fungi incertae sedis</taxon>
        <taxon>Zoopagomycota</taxon>
        <taxon>Kickxellomycotina</taxon>
        <taxon>Kickxellomycetes</taxon>
        <taxon>Kickxellales</taxon>
        <taxon>Kickxellaceae</taxon>
        <taxon>Spiromyces</taxon>
    </lineage>
</organism>